<proteinExistence type="predicted"/>
<organism evidence="1 2">
    <name type="scientific">Hyalomma asiaticum</name>
    <name type="common">Tick</name>
    <dbReference type="NCBI Taxonomy" id="266040"/>
    <lineage>
        <taxon>Eukaryota</taxon>
        <taxon>Metazoa</taxon>
        <taxon>Ecdysozoa</taxon>
        <taxon>Arthropoda</taxon>
        <taxon>Chelicerata</taxon>
        <taxon>Arachnida</taxon>
        <taxon>Acari</taxon>
        <taxon>Parasitiformes</taxon>
        <taxon>Ixodida</taxon>
        <taxon>Ixodoidea</taxon>
        <taxon>Ixodidae</taxon>
        <taxon>Hyalomminae</taxon>
        <taxon>Hyalomma</taxon>
    </lineage>
</organism>
<gene>
    <name evidence="1" type="ORF">HPB50_023111</name>
</gene>
<evidence type="ECO:0000313" key="1">
    <source>
        <dbReference type="EMBL" id="KAH6948161.1"/>
    </source>
</evidence>
<sequence length="100" mass="11241">MRAKHHTRRRSASTAQPSTVALARWLLLLIEAKFCNIPRKQRDHITAALIPPNVHPEHNVGRRRTHVKALLEKASERASENGFADAAALRRRAGLRGSRP</sequence>
<dbReference type="Proteomes" id="UP000821845">
    <property type="component" value="Chromosome 1"/>
</dbReference>
<keyword evidence="2" id="KW-1185">Reference proteome</keyword>
<dbReference type="EMBL" id="CM023481">
    <property type="protein sequence ID" value="KAH6948161.1"/>
    <property type="molecule type" value="Genomic_DNA"/>
</dbReference>
<protein>
    <submittedName>
        <fullName evidence="1">Uncharacterized protein</fullName>
    </submittedName>
</protein>
<comment type="caution">
    <text evidence="1">The sequence shown here is derived from an EMBL/GenBank/DDBJ whole genome shotgun (WGS) entry which is preliminary data.</text>
</comment>
<name>A0ACB7TPK4_HYAAI</name>
<reference evidence="1" key="1">
    <citation type="submission" date="2020-05" db="EMBL/GenBank/DDBJ databases">
        <title>Large-scale comparative analyses of tick genomes elucidate their genetic diversity and vector capacities.</title>
        <authorList>
            <person name="Jia N."/>
            <person name="Wang J."/>
            <person name="Shi W."/>
            <person name="Du L."/>
            <person name="Sun Y."/>
            <person name="Zhan W."/>
            <person name="Jiang J."/>
            <person name="Wang Q."/>
            <person name="Zhang B."/>
            <person name="Ji P."/>
            <person name="Sakyi L.B."/>
            <person name="Cui X."/>
            <person name="Yuan T."/>
            <person name="Jiang B."/>
            <person name="Yang W."/>
            <person name="Lam T.T.-Y."/>
            <person name="Chang Q."/>
            <person name="Ding S."/>
            <person name="Wang X."/>
            <person name="Zhu J."/>
            <person name="Ruan X."/>
            <person name="Zhao L."/>
            <person name="Wei J."/>
            <person name="Que T."/>
            <person name="Du C."/>
            <person name="Cheng J."/>
            <person name="Dai P."/>
            <person name="Han X."/>
            <person name="Huang E."/>
            <person name="Gao Y."/>
            <person name="Liu J."/>
            <person name="Shao H."/>
            <person name="Ye R."/>
            <person name="Li L."/>
            <person name="Wei W."/>
            <person name="Wang X."/>
            <person name="Wang C."/>
            <person name="Yang T."/>
            <person name="Huo Q."/>
            <person name="Li W."/>
            <person name="Guo W."/>
            <person name="Chen H."/>
            <person name="Zhou L."/>
            <person name="Ni X."/>
            <person name="Tian J."/>
            <person name="Zhou Y."/>
            <person name="Sheng Y."/>
            <person name="Liu T."/>
            <person name="Pan Y."/>
            <person name="Xia L."/>
            <person name="Li J."/>
            <person name="Zhao F."/>
            <person name="Cao W."/>
        </authorList>
    </citation>
    <scope>NUCLEOTIDE SEQUENCE</scope>
    <source>
        <strain evidence="1">Hyas-2018</strain>
    </source>
</reference>
<evidence type="ECO:0000313" key="2">
    <source>
        <dbReference type="Proteomes" id="UP000821845"/>
    </source>
</evidence>
<accession>A0ACB7TPK4</accession>